<keyword evidence="3" id="KW-1185">Reference proteome</keyword>
<comment type="caution">
    <text evidence="2">The sequence shown here is derived from an EMBL/GenBank/DDBJ whole genome shotgun (WGS) entry which is preliminary data.</text>
</comment>
<evidence type="ECO:0000313" key="2">
    <source>
        <dbReference type="EMBL" id="MDX6849148.1"/>
    </source>
</evidence>
<organism evidence="2 3">
    <name type="scientific">Gilvimarinus gilvus</name>
    <dbReference type="NCBI Taxonomy" id="3058038"/>
    <lineage>
        <taxon>Bacteria</taxon>
        <taxon>Pseudomonadati</taxon>
        <taxon>Pseudomonadota</taxon>
        <taxon>Gammaproteobacteria</taxon>
        <taxon>Cellvibrionales</taxon>
        <taxon>Cellvibrionaceae</taxon>
        <taxon>Gilvimarinus</taxon>
    </lineage>
</organism>
<dbReference type="Proteomes" id="UP001273505">
    <property type="component" value="Unassembled WGS sequence"/>
</dbReference>
<evidence type="ECO:0000256" key="1">
    <source>
        <dbReference type="SAM" id="SignalP"/>
    </source>
</evidence>
<accession>A0ABU4RW98</accession>
<name>A0ABU4RW98_9GAMM</name>
<dbReference type="EMBL" id="JAXAFO010000009">
    <property type="protein sequence ID" value="MDX6849148.1"/>
    <property type="molecule type" value="Genomic_DNA"/>
</dbReference>
<reference evidence="2 3" key="1">
    <citation type="submission" date="2023-11" db="EMBL/GenBank/DDBJ databases">
        <title>Gilvimarinus fulvus sp. nov., isolated from the surface of Kelp.</title>
        <authorList>
            <person name="Sun Y.Y."/>
            <person name="Gong Y."/>
            <person name="Du Z.J."/>
        </authorList>
    </citation>
    <scope>NUCLEOTIDE SEQUENCE [LARGE SCALE GENOMIC DNA]</scope>
    <source>
        <strain evidence="2 3">SDUM040013</strain>
    </source>
</reference>
<protein>
    <recommendedName>
        <fullName evidence="4">Lipocalin-like domain-containing protein</fullName>
    </recommendedName>
</protein>
<evidence type="ECO:0000313" key="3">
    <source>
        <dbReference type="Proteomes" id="UP001273505"/>
    </source>
</evidence>
<keyword evidence="1" id="KW-0732">Signal</keyword>
<evidence type="ECO:0008006" key="4">
    <source>
        <dbReference type="Google" id="ProtNLM"/>
    </source>
</evidence>
<gene>
    <name evidence="2" type="ORF">SCD92_07240</name>
</gene>
<feature type="chain" id="PRO_5046315521" description="Lipocalin-like domain-containing protein" evidence="1">
    <location>
        <begin position="20"/>
        <end position="173"/>
    </location>
</feature>
<dbReference type="RefSeq" id="WP_302722759.1">
    <property type="nucleotide sequence ID" value="NZ_JAULRU010000569.1"/>
</dbReference>
<sequence>MKILIAGILSGLIVISANAQSDSPLKELEQLQGQWHGPSWYMTREGRSDSMVTENVRCQWDCELIIVEGKGQTTNEQGKPQTAHQALGVIHYDASAQQIMMRAYAQGRGATDSPVEKIANSTYRWFLSLPHNSGQLRYTLDLSEENTWSEKGEFSRDGKQWHQIMEMTLTKTK</sequence>
<proteinExistence type="predicted"/>
<feature type="signal peptide" evidence="1">
    <location>
        <begin position="1"/>
        <end position="19"/>
    </location>
</feature>